<reference evidence="4" key="1">
    <citation type="submission" date="2022-08" db="EMBL/GenBank/DDBJ databases">
        <authorList>
            <person name="Kallberg Y."/>
            <person name="Tangrot J."/>
            <person name="Rosling A."/>
        </authorList>
    </citation>
    <scope>NUCLEOTIDE SEQUENCE</scope>
    <source>
        <strain evidence="4">Wild A</strain>
    </source>
</reference>
<comment type="similarity">
    <text evidence="1">Belongs to the SPT2 family.</text>
</comment>
<dbReference type="OrthoDB" id="2391411at2759"/>
<proteinExistence type="inferred from homology"/>
<organism evidence="4 5">
    <name type="scientific">Funneliformis geosporum</name>
    <dbReference type="NCBI Taxonomy" id="1117311"/>
    <lineage>
        <taxon>Eukaryota</taxon>
        <taxon>Fungi</taxon>
        <taxon>Fungi incertae sedis</taxon>
        <taxon>Mucoromycota</taxon>
        <taxon>Glomeromycotina</taxon>
        <taxon>Glomeromycetes</taxon>
        <taxon>Glomerales</taxon>
        <taxon>Glomeraceae</taxon>
        <taxon>Funneliformis</taxon>
    </lineage>
</organism>
<evidence type="ECO:0000256" key="2">
    <source>
        <dbReference type="ARBA" id="ARBA00023054"/>
    </source>
</evidence>
<evidence type="ECO:0000256" key="3">
    <source>
        <dbReference type="SAM" id="MobiDB-lite"/>
    </source>
</evidence>
<protein>
    <submittedName>
        <fullName evidence="4">15407_t:CDS:1</fullName>
    </submittedName>
</protein>
<evidence type="ECO:0000313" key="4">
    <source>
        <dbReference type="EMBL" id="CAI2163454.1"/>
    </source>
</evidence>
<feature type="region of interest" description="Disordered" evidence="3">
    <location>
        <begin position="653"/>
        <end position="685"/>
    </location>
</feature>
<dbReference type="InterPro" id="IPR013256">
    <property type="entry name" value="Chromatin_SPT2"/>
</dbReference>
<accession>A0A9W4SCC8</accession>
<gene>
    <name evidence="4" type="ORF">FWILDA_LOCUS1076</name>
</gene>
<evidence type="ECO:0000256" key="1">
    <source>
        <dbReference type="ARBA" id="ARBA00006461"/>
    </source>
</evidence>
<feature type="region of interest" description="Disordered" evidence="3">
    <location>
        <begin position="565"/>
        <end position="601"/>
    </location>
</feature>
<dbReference type="EMBL" id="CAMKVN010000092">
    <property type="protein sequence ID" value="CAI2163454.1"/>
    <property type="molecule type" value="Genomic_DNA"/>
</dbReference>
<dbReference type="Proteomes" id="UP001153678">
    <property type="component" value="Unassembled WGS sequence"/>
</dbReference>
<dbReference type="Pfam" id="PF08243">
    <property type="entry name" value="SPT2"/>
    <property type="match status" value="1"/>
</dbReference>
<dbReference type="AlphaFoldDB" id="A0A9W4SCC8"/>
<feature type="compositionally biased region" description="Basic and acidic residues" evidence="3">
    <location>
        <begin position="653"/>
        <end position="662"/>
    </location>
</feature>
<sequence length="685" mass="78401">MSSQNDNVKPTSDQTLTTSLDKISSSSARVSLEEPLKFNMKEFIEKRQLESVGDTMGLEELKKKVRQRMESELASGKFKIFTAKSLTTSAEIILLLFSNCKLFVKGIAKQEIPTTKTSTLNTGGDVSVNKCKNGVANQKRQSATISTSKASGNVTTIYDEEKKAAVKKERTIATATSKLKSAIGSLPVNKEKQAVKQEKSKSSSSIPKGITGISAVINKGKSISKGIGGNLISNKVKQSIPFHLEKQTSLTPVSKSIGGNLHNNKGKQAVYQGKVTSSKDSNDNLHTKQFAIKQEKTRTSSRSSNKDAIKSIPKLQMYVEKWKLSREKEGKYRPLELFLPPEILKDKNYRLAVEQIAREYELERLRRLLEQDKEKSDVDKKLAHKRIEHLNTRLEIAAFRNEKGPKKDEQIHAHITFLNEKKIFKNKVTPLDVIENPNYLKKGLEQFQEQQRRKTQEKGLQRRDIEKHLLEKKRAGEAWERDLQRKEKVTEGRKMEKRSAEKRRFQEKVVDAKRRQEHLTESRRKLEVEKERARRQKASAETEGRYKRVADTLRTGHNNVHKKRITNGNTALAAHKKRKFDERSEATSSSRAKRRNTGDRFNIDELDEATVKQNMSSIIHSLIRPGRQPIYGITDDNDDDIMEVSGLQVLREEARSSRLAKQEDEEEERLEHQRRMKKKDKKVKR</sequence>
<keyword evidence="2" id="KW-0175">Coiled coil</keyword>
<feature type="region of interest" description="Disordered" evidence="3">
    <location>
        <begin position="486"/>
        <end position="544"/>
    </location>
</feature>
<name>A0A9W4SCC8_9GLOM</name>
<feature type="region of interest" description="Disordered" evidence="3">
    <location>
        <begin position="1"/>
        <end position="26"/>
    </location>
</feature>
<feature type="compositionally biased region" description="Basic residues" evidence="3">
    <location>
        <begin position="672"/>
        <end position="685"/>
    </location>
</feature>
<comment type="caution">
    <text evidence="4">The sequence shown here is derived from an EMBL/GenBank/DDBJ whole genome shotgun (WGS) entry which is preliminary data.</text>
</comment>
<keyword evidence="5" id="KW-1185">Reference proteome</keyword>
<evidence type="ECO:0000313" key="5">
    <source>
        <dbReference type="Proteomes" id="UP001153678"/>
    </source>
</evidence>
<dbReference type="SMART" id="SM00784">
    <property type="entry name" value="SPT2"/>
    <property type="match status" value="1"/>
</dbReference>